<feature type="domain" description="Glucose-methanol-choline oxidoreductase N-terminal" evidence="5">
    <location>
        <begin position="310"/>
        <end position="324"/>
    </location>
</feature>
<gene>
    <name evidence="7" type="primary">LOC113512428</name>
</gene>
<dbReference type="PANTHER" id="PTHR11552">
    <property type="entry name" value="GLUCOSE-METHANOL-CHOLINE GMC OXIDOREDUCTASE"/>
    <property type="match status" value="1"/>
</dbReference>
<sequence>MFLETATYVISYIEIKLLVPVITLFQYGLILVSSLPLGYNDYPQHATVHNGQSFDFIVVGGGTAGCVLANRLTEISDWTVLLIEAGDDPPALADSPGWSTLAGTSLPDWGHNTVDDKRTSQAHKKRNIHLTSGKMLGGSSISNYMFYVRGNPADYDGWAERGNPGWNWDNVLNYYKKMERIEDEVIQKHSGKLRGQNGYLGVGRFPWEHRTESYYEIFKENGRNILIDYNGKEQLGYAPPQFSIADGIRQSTAAAYLKPIKDRPNVYVLKNSVTRKIIFQDKKAKGVEISLPDNSVINIVANKEIILSAGAINSPKILMLSGIGPKEHLQEMNIGIVHSSANVGQNLQDHVLVPVGVTGKNNITSIIHNADALVNLNKFPIATMLGFVSLNKTQKYPDYQTTVCPLPTASVLAATLCSQMLDLEDDACIDLANNSKKTELLFALITLLHPKSRGSIRLKSKNPLDSPLILTNYFSNEKDLDDFALYIEDYVTVLNTNYYRSVNSKILDLNIKQCKGLELGSRAFWKCYILNTAWTHYHPVGTCAMGPEGDGVVDNKLRVEGVQGLRVVDASIMPTIVSGNTNAPVIMIAEKASDIIKLDHGISPI</sequence>
<dbReference type="KEGG" id="gmw:113512428"/>
<evidence type="ECO:0000256" key="4">
    <source>
        <dbReference type="ARBA" id="ARBA00022827"/>
    </source>
</evidence>
<dbReference type="AlphaFoldDB" id="A0A6J1WM15"/>
<evidence type="ECO:0000256" key="1">
    <source>
        <dbReference type="ARBA" id="ARBA00001974"/>
    </source>
</evidence>
<dbReference type="Proteomes" id="UP001652740">
    <property type="component" value="Unplaced"/>
</dbReference>
<accession>A0A6J1WM15</accession>
<dbReference type="InParanoid" id="A0A6J1WM15"/>
<protein>
    <submittedName>
        <fullName evidence="7">LOW QUALITY PROTEIN: ecdysone oxidase-like</fullName>
    </submittedName>
</protein>
<evidence type="ECO:0000256" key="3">
    <source>
        <dbReference type="ARBA" id="ARBA00022630"/>
    </source>
</evidence>
<dbReference type="InterPro" id="IPR012132">
    <property type="entry name" value="GMC_OxRdtase"/>
</dbReference>
<dbReference type="InterPro" id="IPR007867">
    <property type="entry name" value="GMC_OxRtase_C"/>
</dbReference>
<keyword evidence="4" id="KW-0274">FAD</keyword>
<dbReference type="PROSITE" id="PS00624">
    <property type="entry name" value="GMC_OXRED_2"/>
    <property type="match status" value="1"/>
</dbReference>
<dbReference type="InterPro" id="IPR036188">
    <property type="entry name" value="FAD/NAD-bd_sf"/>
</dbReference>
<reference evidence="7" key="1">
    <citation type="submission" date="2025-08" db="UniProtKB">
        <authorList>
            <consortium name="RefSeq"/>
        </authorList>
    </citation>
    <scope>IDENTIFICATION</scope>
    <source>
        <tissue evidence="7">Whole larvae</tissue>
    </source>
</reference>
<dbReference type="Pfam" id="PF05199">
    <property type="entry name" value="GMC_oxred_C"/>
    <property type="match status" value="1"/>
</dbReference>
<evidence type="ECO:0000313" key="6">
    <source>
        <dbReference type="Proteomes" id="UP001652740"/>
    </source>
</evidence>
<evidence type="ECO:0000313" key="7">
    <source>
        <dbReference type="RefSeq" id="XP_026752115.2"/>
    </source>
</evidence>
<keyword evidence="3" id="KW-0285">Flavoprotein</keyword>
<dbReference type="Pfam" id="PF00732">
    <property type="entry name" value="GMC_oxred_N"/>
    <property type="match status" value="1"/>
</dbReference>
<name>A0A6J1WM15_GALME</name>
<proteinExistence type="inferred from homology"/>
<dbReference type="PIRSF" id="PIRSF000137">
    <property type="entry name" value="Alcohol_oxidase"/>
    <property type="match status" value="1"/>
</dbReference>
<dbReference type="PANTHER" id="PTHR11552:SF147">
    <property type="entry name" value="CHOLINE DEHYDROGENASE, MITOCHONDRIAL"/>
    <property type="match status" value="1"/>
</dbReference>
<dbReference type="GO" id="GO:0016614">
    <property type="term" value="F:oxidoreductase activity, acting on CH-OH group of donors"/>
    <property type="evidence" value="ECO:0007669"/>
    <property type="project" value="InterPro"/>
</dbReference>
<dbReference type="GeneID" id="113512428"/>
<dbReference type="SUPFAM" id="SSF51905">
    <property type="entry name" value="FAD/NAD(P)-binding domain"/>
    <property type="match status" value="1"/>
</dbReference>
<dbReference type="GO" id="GO:0050660">
    <property type="term" value="F:flavin adenine dinucleotide binding"/>
    <property type="evidence" value="ECO:0007669"/>
    <property type="project" value="InterPro"/>
</dbReference>
<evidence type="ECO:0000256" key="2">
    <source>
        <dbReference type="ARBA" id="ARBA00010790"/>
    </source>
</evidence>
<keyword evidence="6" id="KW-1185">Reference proteome</keyword>
<comment type="cofactor">
    <cofactor evidence="1">
        <name>FAD</name>
        <dbReference type="ChEBI" id="CHEBI:57692"/>
    </cofactor>
</comment>
<dbReference type="RefSeq" id="XP_026752115.2">
    <property type="nucleotide sequence ID" value="XM_026896314.3"/>
</dbReference>
<comment type="similarity">
    <text evidence="2">Belongs to the GMC oxidoreductase family.</text>
</comment>
<dbReference type="Gene3D" id="3.50.50.60">
    <property type="entry name" value="FAD/NAD(P)-binding domain"/>
    <property type="match status" value="1"/>
</dbReference>
<evidence type="ECO:0000259" key="5">
    <source>
        <dbReference type="PROSITE" id="PS00624"/>
    </source>
</evidence>
<dbReference type="Gene3D" id="3.30.560.10">
    <property type="entry name" value="Glucose Oxidase, domain 3"/>
    <property type="match status" value="1"/>
</dbReference>
<organism evidence="6 7">
    <name type="scientific">Galleria mellonella</name>
    <name type="common">Greater wax moth</name>
    <dbReference type="NCBI Taxonomy" id="7137"/>
    <lineage>
        <taxon>Eukaryota</taxon>
        <taxon>Metazoa</taxon>
        <taxon>Ecdysozoa</taxon>
        <taxon>Arthropoda</taxon>
        <taxon>Hexapoda</taxon>
        <taxon>Insecta</taxon>
        <taxon>Pterygota</taxon>
        <taxon>Neoptera</taxon>
        <taxon>Endopterygota</taxon>
        <taxon>Lepidoptera</taxon>
        <taxon>Glossata</taxon>
        <taxon>Ditrysia</taxon>
        <taxon>Pyraloidea</taxon>
        <taxon>Pyralidae</taxon>
        <taxon>Galleriinae</taxon>
        <taxon>Galleria</taxon>
    </lineage>
</organism>
<dbReference type="SUPFAM" id="SSF54373">
    <property type="entry name" value="FAD-linked reductases, C-terminal domain"/>
    <property type="match status" value="1"/>
</dbReference>
<dbReference type="InterPro" id="IPR000172">
    <property type="entry name" value="GMC_OxRdtase_N"/>
</dbReference>